<reference evidence="1 2" key="1">
    <citation type="submission" date="2017-01" db="EMBL/GenBank/DDBJ databases">
        <authorList>
            <person name="Varghese N."/>
            <person name="Submissions S."/>
        </authorList>
    </citation>
    <scope>NUCLEOTIDE SEQUENCE [LARGE SCALE GENOMIC DNA]</scope>
    <source>
        <strain evidence="1 2">ATCC 23464</strain>
    </source>
</reference>
<dbReference type="Proteomes" id="UP000186666">
    <property type="component" value="Unassembled WGS sequence"/>
</dbReference>
<comment type="caution">
    <text evidence="1">The sequence shown here is derived from an EMBL/GenBank/DDBJ whole genome shotgun (WGS) entry which is preliminary data.</text>
</comment>
<name>A0ABY1KDP0_9BACL</name>
<evidence type="ECO:0000313" key="1">
    <source>
        <dbReference type="EMBL" id="SIR66293.1"/>
    </source>
</evidence>
<sequence>MRRITENRYGAYVFFTRDKEHELWYEEVEWYVNEFETLWGVIGLDRNDIDYYVVISKRDNNKHIRSCVNKVSFENVAAAREWLFVTVTDLENSSLNLRTGNSVNNIFDVTDNEETVDEYFNTIASSPTHSSAKNLINEIMPYFFDVDGNFIEQLKTQGFDARLWELYLFCYFNEEGFTINKQFNAPDFLVDNGLLDVAIEATVVSNKDNFRTSTHIPTKSQIDEQLENIMPIRWGSSLYSKLTHENKQRQRYWEYPHTTGKPFVIAIADFHEPLGMVWSMNSLLTYLYGFKYSHTYNKKGEMIIKPIRIEEHINGSKKIPSGFFNQKDAENISAVLHSASGTVTKFNRIGKQCGFDEGNTIMIRKGTEQNPDPNAAKGLKFSYLVTEENSETWSEGVSIFHNPYAKKPLPLNYFSNASQHYMDSNNMIVTVSSNCVVYSSVTDIISFFGDE</sequence>
<proteinExistence type="predicted"/>
<dbReference type="EMBL" id="FTNK01000029">
    <property type="protein sequence ID" value="SIR66293.1"/>
    <property type="molecule type" value="Genomic_DNA"/>
</dbReference>
<evidence type="ECO:0008006" key="3">
    <source>
        <dbReference type="Google" id="ProtNLM"/>
    </source>
</evidence>
<keyword evidence="2" id="KW-1185">Reference proteome</keyword>
<protein>
    <recommendedName>
        <fullName evidence="3">Glycosaminoglycan attachment site</fullName>
    </recommendedName>
</protein>
<organism evidence="1 2">
    <name type="scientific">Paenibacillus macquariensis</name>
    <dbReference type="NCBI Taxonomy" id="948756"/>
    <lineage>
        <taxon>Bacteria</taxon>
        <taxon>Bacillati</taxon>
        <taxon>Bacillota</taxon>
        <taxon>Bacilli</taxon>
        <taxon>Bacillales</taxon>
        <taxon>Paenibacillaceae</taxon>
        <taxon>Paenibacillus</taxon>
    </lineage>
</organism>
<dbReference type="RefSeq" id="WP_082867685.1">
    <property type="nucleotide sequence ID" value="NZ_FTNK01000029.1"/>
</dbReference>
<accession>A0ABY1KDP0</accession>
<evidence type="ECO:0000313" key="2">
    <source>
        <dbReference type="Proteomes" id="UP000186666"/>
    </source>
</evidence>
<gene>
    <name evidence="1" type="ORF">SAMN05421578_12920</name>
</gene>